<evidence type="ECO:0000256" key="2">
    <source>
        <dbReference type="ARBA" id="ARBA00023015"/>
    </source>
</evidence>
<dbReference type="EMBL" id="FNJL01000069">
    <property type="protein sequence ID" value="SDP94847.1"/>
    <property type="molecule type" value="Genomic_DNA"/>
</dbReference>
<organism evidence="7 8">
    <name type="scientific">Paracidovorax cattleyae</name>
    <dbReference type="NCBI Taxonomy" id="80868"/>
    <lineage>
        <taxon>Bacteria</taxon>
        <taxon>Pseudomonadati</taxon>
        <taxon>Pseudomonadota</taxon>
        <taxon>Betaproteobacteria</taxon>
        <taxon>Burkholderiales</taxon>
        <taxon>Comamonadaceae</taxon>
        <taxon>Paracidovorax</taxon>
    </lineage>
</organism>
<reference evidence="8" key="1">
    <citation type="submission" date="2016-10" db="EMBL/GenBank/DDBJ databases">
        <authorList>
            <person name="Varghese N."/>
            <person name="Submissions S."/>
        </authorList>
    </citation>
    <scope>NUCLEOTIDE SEQUENCE [LARGE SCALE GENOMIC DNA]</scope>
    <source>
        <strain evidence="8">DSM 17101</strain>
    </source>
</reference>
<keyword evidence="8" id="KW-1185">Reference proteome</keyword>
<dbReference type="RefSeq" id="WP_092840518.1">
    <property type="nucleotide sequence ID" value="NZ_FNJL01000069.1"/>
</dbReference>
<evidence type="ECO:0000256" key="5">
    <source>
        <dbReference type="SAM" id="SignalP"/>
    </source>
</evidence>
<dbReference type="InterPro" id="IPR005119">
    <property type="entry name" value="LysR_subst-bd"/>
</dbReference>
<dbReference type="InterPro" id="IPR036388">
    <property type="entry name" value="WH-like_DNA-bd_sf"/>
</dbReference>
<dbReference type="Gene3D" id="1.10.10.10">
    <property type="entry name" value="Winged helix-like DNA-binding domain superfamily/Winged helix DNA-binding domain"/>
    <property type="match status" value="1"/>
</dbReference>
<evidence type="ECO:0000256" key="1">
    <source>
        <dbReference type="ARBA" id="ARBA00009437"/>
    </source>
</evidence>
<dbReference type="Pfam" id="PF00126">
    <property type="entry name" value="HTH_1"/>
    <property type="match status" value="1"/>
</dbReference>
<keyword evidence="5" id="KW-0732">Signal</keyword>
<dbReference type="OrthoDB" id="110033at2"/>
<comment type="similarity">
    <text evidence="1">Belongs to the LysR transcriptional regulatory family.</text>
</comment>
<feature type="signal peptide" evidence="5">
    <location>
        <begin position="1"/>
        <end position="22"/>
    </location>
</feature>
<dbReference type="PROSITE" id="PS50931">
    <property type="entry name" value="HTH_LYSR"/>
    <property type="match status" value="1"/>
</dbReference>
<dbReference type="InterPro" id="IPR000847">
    <property type="entry name" value="LysR_HTH_N"/>
</dbReference>
<evidence type="ECO:0000256" key="3">
    <source>
        <dbReference type="ARBA" id="ARBA00023125"/>
    </source>
</evidence>
<accession>A0A1H0WW07</accession>
<dbReference type="PRINTS" id="PR00039">
    <property type="entry name" value="HTHLYSR"/>
</dbReference>
<evidence type="ECO:0000259" key="6">
    <source>
        <dbReference type="PROSITE" id="PS50931"/>
    </source>
</evidence>
<feature type="chain" id="PRO_5011759243" evidence="5">
    <location>
        <begin position="23"/>
        <end position="305"/>
    </location>
</feature>
<dbReference type="GO" id="GO:0043565">
    <property type="term" value="F:sequence-specific DNA binding"/>
    <property type="evidence" value="ECO:0007669"/>
    <property type="project" value="TreeGrafter"/>
</dbReference>
<dbReference type="Pfam" id="PF03466">
    <property type="entry name" value="LysR_substrate"/>
    <property type="match status" value="1"/>
</dbReference>
<evidence type="ECO:0000313" key="8">
    <source>
        <dbReference type="Proteomes" id="UP000199317"/>
    </source>
</evidence>
<keyword evidence="2" id="KW-0805">Transcription regulation</keyword>
<dbReference type="AlphaFoldDB" id="A0A1H0WW07"/>
<evidence type="ECO:0000256" key="4">
    <source>
        <dbReference type="ARBA" id="ARBA00023163"/>
    </source>
</evidence>
<keyword evidence="4" id="KW-0804">Transcription</keyword>
<dbReference type="InterPro" id="IPR036390">
    <property type="entry name" value="WH_DNA-bd_sf"/>
</dbReference>
<evidence type="ECO:0000313" key="7">
    <source>
        <dbReference type="EMBL" id="SDP94847.1"/>
    </source>
</evidence>
<dbReference type="Gene3D" id="3.40.190.290">
    <property type="match status" value="1"/>
</dbReference>
<protein>
    <submittedName>
        <fullName evidence="7">DNA-binding transcriptional regulator, LysR family</fullName>
    </submittedName>
</protein>
<dbReference type="GO" id="GO:0003700">
    <property type="term" value="F:DNA-binding transcription factor activity"/>
    <property type="evidence" value="ECO:0007669"/>
    <property type="project" value="InterPro"/>
</dbReference>
<sequence length="305" mass="32855">MRFRLRQMELFRAVMLTGSVKAAAKLLSMSQPAVSRGIAHTEQSLGYPLFDRIGGRLCPTDEAKALIADVESCYLHAMQVNDLAMNLRNGSAGALNICVSHCLSRGVAARAVARFLHRHPKVHVQLRACTLADMPRMLLSNQADLAIAVVPLEHVNLEAEVVTTGRMVCVMPDDHALAGKQQISLRDLSDVAVIAPHPSIAFGQLIGAALDRAGVSLNVRVDIWHMDVACALVASGVGVALLDEFTVQGLPYNHLRAVPLKEEIQLTPAVLRSSLGVGRPYIAPFISALKEQAALERAEAAMQRG</sequence>
<name>A0A1H0WW07_9BURK</name>
<dbReference type="Proteomes" id="UP000199317">
    <property type="component" value="Unassembled WGS sequence"/>
</dbReference>
<dbReference type="SUPFAM" id="SSF53850">
    <property type="entry name" value="Periplasmic binding protein-like II"/>
    <property type="match status" value="1"/>
</dbReference>
<proteinExistence type="inferred from homology"/>
<keyword evidence="3 7" id="KW-0238">DNA-binding</keyword>
<dbReference type="SUPFAM" id="SSF46785">
    <property type="entry name" value="Winged helix' DNA-binding domain"/>
    <property type="match status" value="1"/>
</dbReference>
<dbReference type="PANTHER" id="PTHR30427:SF1">
    <property type="entry name" value="TRANSCRIPTIONAL ACTIVATOR PROTEIN LYSR"/>
    <property type="match status" value="1"/>
</dbReference>
<dbReference type="GO" id="GO:0010628">
    <property type="term" value="P:positive regulation of gene expression"/>
    <property type="evidence" value="ECO:0007669"/>
    <property type="project" value="TreeGrafter"/>
</dbReference>
<gene>
    <name evidence="7" type="ORF">SAMN04489708_1696</name>
</gene>
<feature type="domain" description="HTH lysR-type" evidence="6">
    <location>
        <begin position="3"/>
        <end position="60"/>
    </location>
</feature>
<dbReference type="PANTHER" id="PTHR30427">
    <property type="entry name" value="TRANSCRIPTIONAL ACTIVATOR PROTEIN LYSR"/>
    <property type="match status" value="1"/>
</dbReference>